<dbReference type="Gene3D" id="3.40.50.1110">
    <property type="entry name" value="SGNH hydrolase"/>
    <property type="match status" value="1"/>
</dbReference>
<sequence length="389" mass="44581">MAQELDNWNFKKIDYSKKEILNSLQNRLENPTSLFPLLVKLYKIKHFSNEHAVFVHIGDSHIQADIETAVIRNEFQDFFGNAGRGLVFPYQVTKTNAPYDLFSNSKSSWKWNRVARPDTLISCGVSGFGMESQCENPEFSLELKNFYGYKDTFDKVTLFLGGKISELSIEYENQVENNCFVSPPEVEKFCLKTNTSGFRLSFPTKDTIKFYGASLEKSNTGGIIYHSIGANGATYFDYTKTQKFWNQIATLEADCYIISLGTNEAQDPNLSATSFLINVKKMVRKLQKVSPNACIIITTPPVSYYKKHRPNQTLEVITNALIDFCNENNLVYWDLYNICNGLEGAKTWKKEQLLRSDLVHFSKEGYILQGNLFVDAFSKIWNEFLCKNY</sequence>
<dbReference type="Gene3D" id="2.60.120.1360">
    <property type="match status" value="1"/>
</dbReference>
<organism evidence="2 3">
    <name type="scientific">Flavobacterium aciduliphilum</name>
    <dbReference type="NCBI Taxonomy" id="1101402"/>
    <lineage>
        <taxon>Bacteria</taxon>
        <taxon>Pseudomonadati</taxon>
        <taxon>Bacteroidota</taxon>
        <taxon>Flavobacteriia</taxon>
        <taxon>Flavobacteriales</taxon>
        <taxon>Flavobacteriaceae</taxon>
        <taxon>Flavobacterium</taxon>
    </lineage>
</organism>
<dbReference type="InterPro" id="IPR036514">
    <property type="entry name" value="SGNH_hydro_sf"/>
</dbReference>
<dbReference type="EMBL" id="QLSZ01000006">
    <property type="protein sequence ID" value="RAR71694.1"/>
    <property type="molecule type" value="Genomic_DNA"/>
</dbReference>
<dbReference type="PANTHER" id="PTHR14209:SF19">
    <property type="entry name" value="ISOAMYL ACETATE-HYDROLYZING ESTERASE 1 HOMOLOG"/>
    <property type="match status" value="1"/>
</dbReference>
<dbReference type="RefSeq" id="WP_112113164.1">
    <property type="nucleotide sequence ID" value="NZ_QLSZ01000006.1"/>
</dbReference>
<keyword evidence="3" id="KW-1185">Reference proteome</keyword>
<feature type="domain" description="SGNH hydrolase-type esterase" evidence="1">
    <location>
        <begin position="212"/>
        <end position="366"/>
    </location>
</feature>
<dbReference type="PANTHER" id="PTHR14209">
    <property type="entry name" value="ISOAMYL ACETATE-HYDROLYZING ESTERASE 1"/>
    <property type="match status" value="1"/>
</dbReference>
<dbReference type="SUPFAM" id="SSF52266">
    <property type="entry name" value="SGNH hydrolase"/>
    <property type="match status" value="1"/>
</dbReference>
<proteinExistence type="predicted"/>
<name>A0A328YEL9_9FLAO</name>
<evidence type="ECO:0000313" key="3">
    <source>
        <dbReference type="Proteomes" id="UP000248840"/>
    </source>
</evidence>
<dbReference type="GO" id="GO:0016788">
    <property type="term" value="F:hydrolase activity, acting on ester bonds"/>
    <property type="evidence" value="ECO:0007669"/>
    <property type="project" value="UniProtKB-ARBA"/>
</dbReference>
<dbReference type="OrthoDB" id="9764375at2"/>
<comment type="caution">
    <text evidence="2">The sequence shown here is derived from an EMBL/GenBank/DDBJ whole genome shotgun (WGS) entry which is preliminary data.</text>
</comment>
<accession>A0A328YEL9</accession>
<dbReference type="AlphaFoldDB" id="A0A328YEL9"/>
<dbReference type="InterPro" id="IPR045136">
    <property type="entry name" value="Iah1-like"/>
</dbReference>
<dbReference type="Pfam" id="PF13472">
    <property type="entry name" value="Lipase_GDSL_2"/>
    <property type="match status" value="1"/>
</dbReference>
<dbReference type="InterPro" id="IPR013830">
    <property type="entry name" value="SGNH_hydro"/>
</dbReference>
<dbReference type="Proteomes" id="UP000248840">
    <property type="component" value="Unassembled WGS sequence"/>
</dbReference>
<evidence type="ECO:0000313" key="2">
    <source>
        <dbReference type="EMBL" id="RAR71694.1"/>
    </source>
</evidence>
<protein>
    <submittedName>
        <fullName evidence="2">Lysophospholipase L1-like esterase</fullName>
    </submittedName>
</protein>
<evidence type="ECO:0000259" key="1">
    <source>
        <dbReference type="Pfam" id="PF13472"/>
    </source>
</evidence>
<reference evidence="2 3" key="1">
    <citation type="submission" date="2018-06" db="EMBL/GenBank/DDBJ databases">
        <title>Genomic Encyclopedia of Archaeal and Bacterial Type Strains, Phase II (KMG-II): from individual species to whole genera.</title>
        <authorList>
            <person name="Goeker M."/>
        </authorList>
    </citation>
    <scope>NUCLEOTIDE SEQUENCE [LARGE SCALE GENOMIC DNA]</scope>
    <source>
        <strain evidence="2 3">DSM 25663</strain>
    </source>
</reference>
<gene>
    <name evidence="2" type="ORF">CLV55_10643</name>
</gene>